<organism evidence="1 2">
    <name type="scientific">Monilinia fructicola</name>
    <name type="common">Brown rot fungus</name>
    <name type="synonym">Ciboria fructicola</name>
    <dbReference type="NCBI Taxonomy" id="38448"/>
    <lineage>
        <taxon>Eukaryota</taxon>
        <taxon>Fungi</taxon>
        <taxon>Dikarya</taxon>
        <taxon>Ascomycota</taxon>
        <taxon>Pezizomycotina</taxon>
        <taxon>Leotiomycetes</taxon>
        <taxon>Helotiales</taxon>
        <taxon>Sclerotiniaceae</taxon>
        <taxon>Monilinia</taxon>
    </lineage>
</organism>
<reference evidence="1 2" key="1">
    <citation type="submission" date="2019-06" db="EMBL/GenBank/DDBJ databases">
        <title>Genome Sequence of the Brown Rot Fungal Pathogen Monilinia fructicola.</title>
        <authorList>
            <person name="De Miccolis Angelini R.M."/>
            <person name="Landi L."/>
            <person name="Abate D."/>
            <person name="Pollastro S."/>
            <person name="Romanazzi G."/>
            <person name="Faretra F."/>
        </authorList>
    </citation>
    <scope>NUCLEOTIDE SEQUENCE [LARGE SCALE GENOMIC DNA]</scope>
    <source>
        <strain evidence="1 2">Mfrc123</strain>
    </source>
</reference>
<dbReference type="VEuPathDB" id="FungiDB:MFRU_008g00760"/>
<dbReference type="EMBL" id="VICG01000014">
    <property type="protein sequence ID" value="KAA8565126.1"/>
    <property type="molecule type" value="Genomic_DNA"/>
</dbReference>
<sequence length="360" mass="40671">MHDSCATSGLDRIQNDEIVMENRAGLCLCICILHLNRSKSAIRTVTSITYHSPFIKYTQTTLAIMSVRWEVTYLRIHADPSGTSLFANGRMQVAANILIKAINPTNNADYTLTSSELASIQLVDYYNTDEVLSGNWTYTTTENDYAHTMPSNGFSRLVEAPLNSSMTVGARILQPNGTWVTTRTSPNDSSIVFRSSPEIKYSLANCEWWREDTASGSGWDQDNYFLRSKVHPFKVAERHAYRNETYAVVGMRNSVAYHRAGPHLHYMWPLGPPTTQNVGLTNYADGRPHPNPWTTNIVIRQHADSMCLTRLITSGPKDIWSQGWWFEPWVEMFDIYGNTGSFDFAVNEYNTISVSNHVTS</sequence>
<gene>
    <name evidence="1" type="ORF">EYC84_010874</name>
</gene>
<proteinExistence type="predicted"/>
<evidence type="ECO:0000313" key="2">
    <source>
        <dbReference type="Proteomes" id="UP000322873"/>
    </source>
</evidence>
<accession>A0A5M9JBT8</accession>
<dbReference type="AlphaFoldDB" id="A0A5M9JBT8"/>
<protein>
    <submittedName>
        <fullName evidence="1">Uncharacterized protein</fullName>
    </submittedName>
</protein>
<evidence type="ECO:0000313" key="1">
    <source>
        <dbReference type="EMBL" id="KAA8565126.1"/>
    </source>
</evidence>
<dbReference type="Proteomes" id="UP000322873">
    <property type="component" value="Unassembled WGS sequence"/>
</dbReference>
<name>A0A5M9JBT8_MONFR</name>
<comment type="caution">
    <text evidence="1">The sequence shown here is derived from an EMBL/GenBank/DDBJ whole genome shotgun (WGS) entry which is preliminary data.</text>
</comment>
<keyword evidence="2" id="KW-1185">Reference proteome</keyword>